<dbReference type="GO" id="GO:0005886">
    <property type="term" value="C:plasma membrane"/>
    <property type="evidence" value="ECO:0007669"/>
    <property type="project" value="UniProtKB-SubCell"/>
</dbReference>
<comment type="similarity">
    <text evidence="2">Belongs to the major facilitator superfamily.</text>
</comment>
<proteinExistence type="inferred from homology"/>
<evidence type="ECO:0000256" key="8">
    <source>
        <dbReference type="SAM" id="Phobius"/>
    </source>
</evidence>
<feature type="transmembrane region" description="Helical" evidence="8">
    <location>
        <begin position="235"/>
        <end position="256"/>
    </location>
</feature>
<reference evidence="11" key="1">
    <citation type="submission" date="2016-11" db="EMBL/GenBank/DDBJ databases">
        <authorList>
            <person name="Varghese N."/>
            <person name="Submissions S."/>
        </authorList>
    </citation>
    <scope>NUCLEOTIDE SEQUENCE [LARGE SCALE GENOMIC DNA]</scope>
    <source>
        <strain evidence="11">CGMCC 1.6496</strain>
    </source>
</reference>
<evidence type="ECO:0000256" key="3">
    <source>
        <dbReference type="ARBA" id="ARBA00022448"/>
    </source>
</evidence>
<evidence type="ECO:0000256" key="5">
    <source>
        <dbReference type="ARBA" id="ARBA00022692"/>
    </source>
</evidence>
<evidence type="ECO:0000256" key="2">
    <source>
        <dbReference type="ARBA" id="ARBA00008335"/>
    </source>
</evidence>
<name>A0A1M5SI32_9BACI</name>
<dbReference type="InterPro" id="IPR020846">
    <property type="entry name" value="MFS_dom"/>
</dbReference>
<dbReference type="PANTHER" id="PTHR43271">
    <property type="entry name" value="BLL2771 PROTEIN"/>
    <property type="match status" value="1"/>
</dbReference>
<protein>
    <submittedName>
        <fullName evidence="10">MFS transporter, YNFM family, putative membrane transport protein</fullName>
    </submittedName>
</protein>
<keyword evidence="3" id="KW-0813">Transport</keyword>
<keyword evidence="6 8" id="KW-1133">Transmembrane helix</keyword>
<dbReference type="CDD" id="cd17324">
    <property type="entry name" value="MFS_NepI_like"/>
    <property type="match status" value="1"/>
</dbReference>
<feature type="transmembrane region" description="Helical" evidence="8">
    <location>
        <begin position="28"/>
        <end position="50"/>
    </location>
</feature>
<feature type="transmembrane region" description="Helical" evidence="8">
    <location>
        <begin position="70"/>
        <end position="90"/>
    </location>
</feature>
<comment type="subcellular location">
    <subcellularLocation>
        <location evidence="1">Cell membrane</location>
        <topology evidence="1">Multi-pass membrane protein</topology>
    </subcellularLocation>
</comment>
<dbReference type="InterPro" id="IPR011701">
    <property type="entry name" value="MFS"/>
</dbReference>
<feature type="transmembrane region" description="Helical" evidence="8">
    <location>
        <begin position="119"/>
        <end position="144"/>
    </location>
</feature>
<keyword evidence="7 8" id="KW-0472">Membrane</keyword>
<dbReference type="Proteomes" id="UP000184079">
    <property type="component" value="Unassembled WGS sequence"/>
</dbReference>
<evidence type="ECO:0000313" key="10">
    <source>
        <dbReference type="EMBL" id="SHH38149.1"/>
    </source>
</evidence>
<feature type="transmembrane region" description="Helical" evidence="8">
    <location>
        <begin position="153"/>
        <end position="174"/>
    </location>
</feature>
<dbReference type="AlphaFoldDB" id="A0A1M5SI32"/>
<dbReference type="Pfam" id="PF07690">
    <property type="entry name" value="MFS_1"/>
    <property type="match status" value="2"/>
</dbReference>
<evidence type="ECO:0000256" key="7">
    <source>
        <dbReference type="ARBA" id="ARBA00023136"/>
    </source>
</evidence>
<dbReference type="EMBL" id="FQXD01000006">
    <property type="protein sequence ID" value="SHH38149.1"/>
    <property type="molecule type" value="Genomic_DNA"/>
</dbReference>
<dbReference type="PANTHER" id="PTHR43271:SF1">
    <property type="entry name" value="INNER MEMBRANE TRANSPORT PROTEIN YNFM"/>
    <property type="match status" value="1"/>
</dbReference>
<dbReference type="OrthoDB" id="63984at2"/>
<evidence type="ECO:0000259" key="9">
    <source>
        <dbReference type="PROSITE" id="PS50850"/>
    </source>
</evidence>
<feature type="transmembrane region" description="Helical" evidence="8">
    <location>
        <begin position="186"/>
        <end position="206"/>
    </location>
</feature>
<evidence type="ECO:0000256" key="6">
    <source>
        <dbReference type="ARBA" id="ARBA00022989"/>
    </source>
</evidence>
<keyword evidence="4" id="KW-1003">Cell membrane</keyword>
<dbReference type="InterPro" id="IPR036259">
    <property type="entry name" value="MFS_trans_sf"/>
</dbReference>
<feature type="transmembrane region" description="Helical" evidence="8">
    <location>
        <begin position="387"/>
        <end position="406"/>
    </location>
</feature>
<dbReference type="PROSITE" id="PS50850">
    <property type="entry name" value="MFS"/>
    <property type="match status" value="1"/>
</dbReference>
<feature type="transmembrane region" description="Helical" evidence="8">
    <location>
        <begin position="276"/>
        <end position="298"/>
    </location>
</feature>
<evidence type="ECO:0000256" key="1">
    <source>
        <dbReference type="ARBA" id="ARBA00004651"/>
    </source>
</evidence>
<keyword evidence="5 8" id="KW-0812">Transmembrane</keyword>
<dbReference type="GO" id="GO:0022857">
    <property type="term" value="F:transmembrane transporter activity"/>
    <property type="evidence" value="ECO:0007669"/>
    <property type="project" value="InterPro"/>
</dbReference>
<accession>A0A1M5SI32</accession>
<feature type="transmembrane region" description="Helical" evidence="8">
    <location>
        <begin position="310"/>
        <end position="338"/>
    </location>
</feature>
<feature type="domain" description="Major facilitator superfamily (MFS) profile" evidence="9">
    <location>
        <begin position="32"/>
        <end position="411"/>
    </location>
</feature>
<feature type="transmembrane region" description="Helical" evidence="8">
    <location>
        <begin position="358"/>
        <end position="380"/>
    </location>
</feature>
<keyword evidence="11" id="KW-1185">Reference proteome</keyword>
<dbReference type="Gene3D" id="1.20.1250.20">
    <property type="entry name" value="MFS general substrate transporter like domains"/>
    <property type="match status" value="1"/>
</dbReference>
<organism evidence="10 11">
    <name type="scientific">Virgibacillus chiguensis</name>
    <dbReference type="NCBI Taxonomy" id="411959"/>
    <lineage>
        <taxon>Bacteria</taxon>
        <taxon>Bacillati</taxon>
        <taxon>Bacillota</taxon>
        <taxon>Bacilli</taxon>
        <taxon>Bacillales</taxon>
        <taxon>Bacillaceae</taxon>
        <taxon>Virgibacillus</taxon>
    </lineage>
</organism>
<evidence type="ECO:0000256" key="4">
    <source>
        <dbReference type="ARBA" id="ARBA00022475"/>
    </source>
</evidence>
<dbReference type="SUPFAM" id="SSF103473">
    <property type="entry name" value="MFS general substrate transporter"/>
    <property type="match status" value="1"/>
</dbReference>
<evidence type="ECO:0000313" key="11">
    <source>
        <dbReference type="Proteomes" id="UP000184079"/>
    </source>
</evidence>
<gene>
    <name evidence="10" type="ORF">SAMN05421807_106190</name>
</gene>
<feature type="transmembrane region" description="Helical" evidence="8">
    <location>
        <begin position="97"/>
        <end position="113"/>
    </location>
</feature>
<dbReference type="RefSeq" id="WP_073007682.1">
    <property type="nucleotide sequence ID" value="NZ_FQXD01000006.1"/>
</dbReference>
<sequence>MFLKNNVTKEENSNKTIEKKPYSVKDSYFWRINASLALASFFIFASMYAIQPLLPVFVDEFQISVSVSSLSMSFTIIGLIAGLIILGFLSDRMGRTQFIKISLLGAIFPFFLMPLTDSFIIFIILRFIQGFALAGLPAAALAYLHEEIEPKSAAFATALYISSNALGGMAGRVITGVVSDVMSWQVAFYGLAAFGGLILILTHFLLPHSKHFQPSRLPFSKDIEGFLFHLKDPQLLLVFGLGIVLQMSFTGVWTYLPFYLQGEPFLLSLHTISYFFLAYGLGVIGSPLAGWLSSFIGLEKVRIGGMITLGIGILFTLHNALPIIVVGLCITCLGFFTAHSLTASSVSETVTHHKGSASSLYLVSYYIGVTLGSSALAPIWENFHWKGLAVLLGLLPMIYLLIIRSIPHGSRQSTSNSAYMNK</sequence>